<protein>
    <submittedName>
        <fullName evidence="2">Uncharacterized protein</fullName>
    </submittedName>
</protein>
<sequence length="218" mass="24926">MDGCKEGWKDGWMDTPRLTAYIYSLKLIYSLYIVETSNKITTNNPASIAPSNSSPHLLITRTWLKEFRIYFIHQRQPSHTSHLQNTPNHHSQFQKKGNPRNAIAALLYTHSLTQNPIKRNHRHTAYANLIVHTIQFPPIPSHPIPSHPLKTYKNAIEPMHAPNPFPPPTHVTTKDAKPSPETDSQNQTREKQKSSPPPTPNHTRSEPRKASYNQPGQY</sequence>
<accession>A0A6A6JAT9</accession>
<reference evidence="2" key="1">
    <citation type="journal article" date="2020" name="Stud. Mycol.">
        <title>101 Dothideomycetes genomes: a test case for predicting lifestyles and emergence of pathogens.</title>
        <authorList>
            <person name="Haridas S."/>
            <person name="Albert R."/>
            <person name="Binder M."/>
            <person name="Bloem J."/>
            <person name="Labutti K."/>
            <person name="Salamov A."/>
            <person name="Andreopoulos B."/>
            <person name="Baker S."/>
            <person name="Barry K."/>
            <person name="Bills G."/>
            <person name="Bluhm B."/>
            <person name="Cannon C."/>
            <person name="Castanera R."/>
            <person name="Culley D."/>
            <person name="Daum C."/>
            <person name="Ezra D."/>
            <person name="Gonzalez J."/>
            <person name="Henrissat B."/>
            <person name="Kuo A."/>
            <person name="Liang C."/>
            <person name="Lipzen A."/>
            <person name="Lutzoni F."/>
            <person name="Magnuson J."/>
            <person name="Mondo S."/>
            <person name="Nolan M."/>
            <person name="Ohm R."/>
            <person name="Pangilinan J."/>
            <person name="Park H.-J."/>
            <person name="Ramirez L."/>
            <person name="Alfaro M."/>
            <person name="Sun H."/>
            <person name="Tritt A."/>
            <person name="Yoshinaga Y."/>
            <person name="Zwiers L.-H."/>
            <person name="Turgeon B."/>
            <person name="Goodwin S."/>
            <person name="Spatafora J."/>
            <person name="Crous P."/>
            <person name="Grigoriev I."/>
        </authorList>
    </citation>
    <scope>NUCLEOTIDE SEQUENCE</scope>
    <source>
        <strain evidence="2">CBS 379.55</strain>
    </source>
</reference>
<evidence type="ECO:0000313" key="3">
    <source>
        <dbReference type="Proteomes" id="UP000800097"/>
    </source>
</evidence>
<dbReference type="AlphaFoldDB" id="A0A6A6JAT9"/>
<dbReference type="Proteomes" id="UP000800097">
    <property type="component" value="Unassembled WGS sequence"/>
</dbReference>
<dbReference type="RefSeq" id="XP_033650916.1">
    <property type="nucleotide sequence ID" value="XM_033793291.1"/>
</dbReference>
<name>A0A6A6JAT9_WESOR</name>
<evidence type="ECO:0000313" key="2">
    <source>
        <dbReference type="EMBL" id="KAF2273377.1"/>
    </source>
</evidence>
<organism evidence="2 3">
    <name type="scientific">Westerdykella ornata</name>
    <dbReference type="NCBI Taxonomy" id="318751"/>
    <lineage>
        <taxon>Eukaryota</taxon>
        <taxon>Fungi</taxon>
        <taxon>Dikarya</taxon>
        <taxon>Ascomycota</taxon>
        <taxon>Pezizomycotina</taxon>
        <taxon>Dothideomycetes</taxon>
        <taxon>Pleosporomycetidae</taxon>
        <taxon>Pleosporales</taxon>
        <taxon>Sporormiaceae</taxon>
        <taxon>Westerdykella</taxon>
    </lineage>
</organism>
<feature type="region of interest" description="Disordered" evidence="1">
    <location>
        <begin position="157"/>
        <end position="218"/>
    </location>
</feature>
<proteinExistence type="predicted"/>
<dbReference type="EMBL" id="ML986510">
    <property type="protein sequence ID" value="KAF2273377.1"/>
    <property type="molecule type" value="Genomic_DNA"/>
</dbReference>
<evidence type="ECO:0000256" key="1">
    <source>
        <dbReference type="SAM" id="MobiDB-lite"/>
    </source>
</evidence>
<dbReference type="GeneID" id="54546466"/>
<gene>
    <name evidence="2" type="ORF">EI97DRAFT_155590</name>
</gene>
<keyword evidence="3" id="KW-1185">Reference proteome</keyword>